<dbReference type="Pfam" id="PF21761">
    <property type="entry name" value="RedAm-like_C"/>
    <property type="match status" value="1"/>
</dbReference>
<organism evidence="5 6">
    <name type="scientific">Kutzneria viridogrisea</name>
    <dbReference type="NCBI Taxonomy" id="47990"/>
    <lineage>
        <taxon>Bacteria</taxon>
        <taxon>Bacillati</taxon>
        <taxon>Actinomycetota</taxon>
        <taxon>Actinomycetes</taxon>
        <taxon>Pseudonocardiales</taxon>
        <taxon>Pseudonocardiaceae</taxon>
        <taxon>Kutzneria</taxon>
    </lineage>
</organism>
<accession>A0ABR6BCQ6</accession>
<evidence type="ECO:0000313" key="5">
    <source>
        <dbReference type="EMBL" id="MBA8924627.1"/>
    </source>
</evidence>
<dbReference type="PANTHER" id="PTHR43580:SF2">
    <property type="entry name" value="CYTOKINE-LIKE NUCLEAR FACTOR N-PAC"/>
    <property type="match status" value="1"/>
</dbReference>
<proteinExistence type="inferred from homology"/>
<dbReference type="PIRSF" id="PIRSF000103">
    <property type="entry name" value="HIBADH"/>
    <property type="match status" value="1"/>
</dbReference>
<gene>
    <name evidence="5" type="ORF">BC739_001824</name>
</gene>
<evidence type="ECO:0000259" key="3">
    <source>
        <dbReference type="Pfam" id="PF03446"/>
    </source>
</evidence>
<sequence>MSEKVTVLGLGPMGTTLAKAFLTAGHRTTVWNRTPGRAGNLAVRGAAEVALAAEAVDASPLVVVCLATYEAVHEVLVPIADQLVGRTVVNLTSGSPVHARETAAWVERQGADYLDGVIMTVPSGIGNQDFLLLYAGSQAAFDGSRGILVALGHPVYLGADAALASVYDTALLSLMWGTLTGWLHGVALIGADGPGGNVTATTYTTVADRWMKTVRAFMRSYAPQVDSGQYPGGEFTLELHQKTMDILAHASELRGVASGLPELVKELTGRAIAAGHGNDSYARLVEFIRRDGG</sequence>
<feature type="domain" description="NADPH-dependent reductive aminase-like C-terminal" evidence="4">
    <location>
        <begin position="160"/>
        <end position="290"/>
    </location>
</feature>
<comment type="similarity">
    <text evidence="1">Belongs to the HIBADH-related family.</text>
</comment>
<dbReference type="InterPro" id="IPR015815">
    <property type="entry name" value="HIBADH-related"/>
</dbReference>
<dbReference type="Pfam" id="PF03446">
    <property type="entry name" value="NAD_binding_2"/>
    <property type="match status" value="1"/>
</dbReference>
<dbReference type="Proteomes" id="UP000517916">
    <property type="component" value="Unassembled WGS sequence"/>
</dbReference>
<keyword evidence="6" id="KW-1185">Reference proteome</keyword>
<dbReference type="SUPFAM" id="SSF51735">
    <property type="entry name" value="NAD(P)-binding Rossmann-fold domains"/>
    <property type="match status" value="1"/>
</dbReference>
<evidence type="ECO:0000256" key="1">
    <source>
        <dbReference type="ARBA" id="ARBA00009080"/>
    </source>
</evidence>
<reference evidence="5 6" key="1">
    <citation type="submission" date="2020-08" db="EMBL/GenBank/DDBJ databases">
        <title>Genomic Encyclopedia of Archaeal and Bacterial Type Strains, Phase II (KMG-II): from individual species to whole genera.</title>
        <authorList>
            <person name="Goeker M."/>
        </authorList>
    </citation>
    <scope>NUCLEOTIDE SEQUENCE [LARGE SCALE GENOMIC DNA]</scope>
    <source>
        <strain evidence="5 6">DSM 43850</strain>
    </source>
</reference>
<evidence type="ECO:0000256" key="2">
    <source>
        <dbReference type="ARBA" id="ARBA00023002"/>
    </source>
</evidence>
<dbReference type="InterPro" id="IPR051265">
    <property type="entry name" value="HIBADH-related_NP60_sf"/>
</dbReference>
<dbReference type="Gene3D" id="3.40.50.720">
    <property type="entry name" value="NAD(P)-binding Rossmann-like Domain"/>
    <property type="match status" value="1"/>
</dbReference>
<dbReference type="InterPro" id="IPR008927">
    <property type="entry name" value="6-PGluconate_DH-like_C_sf"/>
</dbReference>
<evidence type="ECO:0000313" key="6">
    <source>
        <dbReference type="Proteomes" id="UP000517916"/>
    </source>
</evidence>
<name>A0ABR6BCQ6_9PSEU</name>
<dbReference type="InterPro" id="IPR006115">
    <property type="entry name" value="6PGDH_NADP-bd"/>
</dbReference>
<keyword evidence="2" id="KW-0560">Oxidoreductase</keyword>
<dbReference type="PANTHER" id="PTHR43580">
    <property type="entry name" value="OXIDOREDUCTASE GLYR1-RELATED"/>
    <property type="match status" value="1"/>
</dbReference>
<dbReference type="RefSeq" id="WP_025357846.1">
    <property type="nucleotide sequence ID" value="NZ_BAAABQ010000001.1"/>
</dbReference>
<dbReference type="Gene3D" id="1.10.1040.10">
    <property type="entry name" value="N-(1-d-carboxylethyl)-l-norvaline Dehydrogenase, domain 2"/>
    <property type="match status" value="1"/>
</dbReference>
<comment type="caution">
    <text evidence="5">The sequence shown here is derived from an EMBL/GenBank/DDBJ whole genome shotgun (WGS) entry which is preliminary data.</text>
</comment>
<dbReference type="InterPro" id="IPR048666">
    <property type="entry name" value="RedAm-like_C"/>
</dbReference>
<dbReference type="SUPFAM" id="SSF48179">
    <property type="entry name" value="6-phosphogluconate dehydrogenase C-terminal domain-like"/>
    <property type="match status" value="1"/>
</dbReference>
<dbReference type="InterPro" id="IPR036291">
    <property type="entry name" value="NAD(P)-bd_dom_sf"/>
</dbReference>
<dbReference type="InterPro" id="IPR013328">
    <property type="entry name" value="6PGD_dom2"/>
</dbReference>
<feature type="domain" description="6-phosphogluconate dehydrogenase NADP-binding" evidence="3">
    <location>
        <begin position="4"/>
        <end position="156"/>
    </location>
</feature>
<evidence type="ECO:0000259" key="4">
    <source>
        <dbReference type="Pfam" id="PF21761"/>
    </source>
</evidence>
<protein>
    <submittedName>
        <fullName evidence="5">3-hydroxyisobutyrate dehydrogenase-like beta-hydroxyacid dehydrogenase</fullName>
    </submittedName>
</protein>
<dbReference type="EMBL" id="JACJID010000001">
    <property type="protein sequence ID" value="MBA8924627.1"/>
    <property type="molecule type" value="Genomic_DNA"/>
</dbReference>